<evidence type="ECO:0000313" key="7">
    <source>
        <dbReference type="Proteomes" id="UP000216147"/>
    </source>
</evidence>
<dbReference type="InterPro" id="IPR034122">
    <property type="entry name" value="Retropepsin-like_bacterial"/>
</dbReference>
<dbReference type="Gene3D" id="2.40.70.10">
    <property type="entry name" value="Acid Proteases"/>
    <property type="match status" value="2"/>
</dbReference>
<evidence type="ECO:0000313" key="6">
    <source>
        <dbReference type="EMBL" id="OYX59098.1"/>
    </source>
</evidence>
<comment type="caution">
    <text evidence="6">The sequence shown here is derived from an EMBL/GenBank/DDBJ whole genome shotgun (WGS) entry which is preliminary data.</text>
</comment>
<dbReference type="AlphaFoldDB" id="A0A258HRX8"/>
<evidence type="ECO:0000256" key="1">
    <source>
        <dbReference type="ARBA" id="ARBA00009136"/>
    </source>
</evidence>
<accession>A0A258HRX8</accession>
<dbReference type="GO" id="GO:0004190">
    <property type="term" value="F:aspartic-type endopeptidase activity"/>
    <property type="evidence" value="ECO:0007669"/>
    <property type="project" value="UniProtKB-KW"/>
</dbReference>
<dbReference type="Pfam" id="PF13650">
    <property type="entry name" value="Asp_protease_2"/>
    <property type="match status" value="2"/>
</dbReference>
<gene>
    <name evidence="6" type="ORF">B7Y86_01340</name>
</gene>
<sequence>MNRRALLTRAVLVAAGLGGAWWLRDHVLWRDPGVAFGPEGNSGWLPYDERRASVPTVRVTVAGQPVRALVDSGAQYSVIDRSLVQRLGLTQGFDIPLVAYGVGGGAQMGRGVTLDVSVGGMRIEALRTAILSLGPLAVGEGLSAPLILGQDLLGETVLELDTEERRMRFLPRDGHVLPTDVAAIPVSKASGALTTEVTVEGATIQAVVDTGASALLALSREAAEGAGLLDGRPSQRGSSIVLGGSIDSQIVRSRTITVGDQIYRDADTPIYADVPLPGFPAALVGMEAFAGRRMVLDLGGGRLHASRPLDLEILPRRGRGTAPGSQLR</sequence>
<dbReference type="InterPro" id="IPR001969">
    <property type="entry name" value="Aspartic_peptidase_AS"/>
</dbReference>
<dbReference type="InterPro" id="IPR001995">
    <property type="entry name" value="Peptidase_A2_cat"/>
</dbReference>
<protein>
    <submittedName>
        <fullName evidence="6">Peptidase aspartic</fullName>
    </submittedName>
</protein>
<dbReference type="PROSITE" id="PS50175">
    <property type="entry name" value="ASP_PROT_RETROV"/>
    <property type="match status" value="1"/>
</dbReference>
<organism evidence="6 7">
    <name type="scientific">Brevundimonas subvibrioides</name>
    <dbReference type="NCBI Taxonomy" id="74313"/>
    <lineage>
        <taxon>Bacteria</taxon>
        <taxon>Pseudomonadati</taxon>
        <taxon>Pseudomonadota</taxon>
        <taxon>Alphaproteobacteria</taxon>
        <taxon>Caulobacterales</taxon>
        <taxon>Caulobacteraceae</taxon>
        <taxon>Brevundimonas</taxon>
    </lineage>
</organism>
<dbReference type="GO" id="GO:0006508">
    <property type="term" value="P:proteolysis"/>
    <property type="evidence" value="ECO:0007669"/>
    <property type="project" value="UniProtKB-KW"/>
</dbReference>
<dbReference type="PANTHER" id="PTHR12917">
    <property type="entry name" value="ASPARTYL PROTEASE DDI-RELATED"/>
    <property type="match status" value="1"/>
</dbReference>
<evidence type="ECO:0000256" key="4">
    <source>
        <dbReference type="ARBA" id="ARBA00022801"/>
    </source>
</evidence>
<evidence type="ECO:0000259" key="5">
    <source>
        <dbReference type="PROSITE" id="PS50175"/>
    </source>
</evidence>
<dbReference type="CDD" id="cd05483">
    <property type="entry name" value="retropepsin_like_bacteria"/>
    <property type="match status" value="1"/>
</dbReference>
<dbReference type="Proteomes" id="UP000216147">
    <property type="component" value="Unassembled WGS sequence"/>
</dbReference>
<keyword evidence="3" id="KW-0064">Aspartyl protease</keyword>
<dbReference type="EMBL" id="NCEQ01000001">
    <property type="protein sequence ID" value="OYX59098.1"/>
    <property type="molecule type" value="Genomic_DNA"/>
</dbReference>
<dbReference type="InterPro" id="IPR021109">
    <property type="entry name" value="Peptidase_aspartic_dom_sf"/>
</dbReference>
<keyword evidence="4" id="KW-0378">Hydrolase</keyword>
<evidence type="ECO:0000256" key="3">
    <source>
        <dbReference type="ARBA" id="ARBA00022750"/>
    </source>
</evidence>
<keyword evidence="2" id="KW-0645">Protease</keyword>
<comment type="similarity">
    <text evidence="1">Belongs to the DDI1 family.</text>
</comment>
<dbReference type="PANTHER" id="PTHR12917:SF1">
    <property type="entry name" value="AT13091P"/>
    <property type="match status" value="1"/>
</dbReference>
<dbReference type="PROSITE" id="PS00141">
    <property type="entry name" value="ASP_PROTEASE"/>
    <property type="match status" value="1"/>
</dbReference>
<reference evidence="6 7" key="1">
    <citation type="submission" date="2017-03" db="EMBL/GenBank/DDBJ databases">
        <title>Lifting the veil on microbial sulfur biogeochemistry in mining wastewaters.</title>
        <authorList>
            <person name="Kantor R.S."/>
            <person name="Colenbrander Nelson T."/>
            <person name="Marshall S."/>
            <person name="Bennett D."/>
            <person name="Apte S."/>
            <person name="Camacho D."/>
            <person name="Thomas B.C."/>
            <person name="Warren L.A."/>
            <person name="Banfield J.F."/>
        </authorList>
    </citation>
    <scope>NUCLEOTIDE SEQUENCE [LARGE SCALE GENOMIC DNA]</scope>
    <source>
        <strain evidence="6">32-68-21</strain>
    </source>
</reference>
<name>A0A258HRX8_9CAUL</name>
<proteinExistence type="inferred from homology"/>
<evidence type="ECO:0000256" key="2">
    <source>
        <dbReference type="ARBA" id="ARBA00022670"/>
    </source>
</evidence>
<feature type="domain" description="Peptidase A2" evidence="5">
    <location>
        <begin position="66"/>
        <end position="152"/>
    </location>
</feature>
<dbReference type="SUPFAM" id="SSF50630">
    <property type="entry name" value="Acid proteases"/>
    <property type="match status" value="2"/>
</dbReference>